<feature type="domain" description="Alkylmercury lyase helix-turn-helix" evidence="10">
    <location>
        <begin position="12"/>
        <end position="78"/>
    </location>
</feature>
<reference evidence="11 12" key="2">
    <citation type="submission" date="2017-08" db="EMBL/GenBank/DDBJ databases">
        <title>WGS of novel Burkholderia cepaca complex species.</title>
        <authorList>
            <person name="Lipuma J."/>
            <person name="Spilker T."/>
        </authorList>
    </citation>
    <scope>NUCLEOTIDE SEQUENCE [LARGE SCALE GENOMIC DNA]</scope>
    <source>
        <strain evidence="11 12">AU17325</strain>
    </source>
</reference>
<dbReference type="EC" id="4.99.1.2" evidence="3"/>
<evidence type="ECO:0000256" key="8">
    <source>
        <dbReference type="ARBA" id="ARBA00025326"/>
    </source>
</evidence>
<dbReference type="NCBIfam" id="NF009710">
    <property type="entry name" value="PRK13239.1"/>
    <property type="match status" value="1"/>
</dbReference>
<proteinExistence type="inferred from homology"/>
<evidence type="ECO:0000313" key="11">
    <source>
        <dbReference type="EMBL" id="OXI35413.1"/>
    </source>
</evidence>
<evidence type="ECO:0000256" key="7">
    <source>
        <dbReference type="ARBA" id="ARBA00023239"/>
    </source>
</evidence>
<gene>
    <name evidence="11" type="ORF">CFB84_37095</name>
</gene>
<name>A0A228HZ02_9BURK</name>
<dbReference type="SUPFAM" id="SSF46785">
    <property type="entry name" value="Winged helix' DNA-binding domain"/>
    <property type="match status" value="1"/>
</dbReference>
<dbReference type="Pfam" id="PF03243">
    <property type="entry name" value="MerB"/>
    <property type="match status" value="1"/>
</dbReference>
<evidence type="ECO:0000256" key="4">
    <source>
        <dbReference type="ARBA" id="ARBA00018180"/>
    </source>
</evidence>
<sequence>MNTANYVSEIVDGLAMVNRREGFAQLFVVLLRELAKGTAVSRQTLSTALGWSAGRVNAMLDGMPDIEYDDRGHIAGYGITLRETPHTFEVDGHRLYVWCALDALMFPAMIGKRARVASSCPATGRPVSLVVTPERVTGIEPPGAVISLRRPHTTASIRQAFCCCVHFFASRPAGERWISQTGEAELLMSVDEAFQFGRAVGNQLLGHAGVESS</sequence>
<dbReference type="Proteomes" id="UP000214600">
    <property type="component" value="Unassembled WGS sequence"/>
</dbReference>
<evidence type="ECO:0000256" key="5">
    <source>
        <dbReference type="ARBA" id="ARBA00022466"/>
    </source>
</evidence>
<dbReference type="PRINTS" id="PR01699">
    <property type="entry name" value="ORGNOHGLYASE"/>
</dbReference>
<evidence type="ECO:0000313" key="12">
    <source>
        <dbReference type="Proteomes" id="UP000214600"/>
    </source>
</evidence>
<dbReference type="Pfam" id="PF12324">
    <property type="entry name" value="HTH_15"/>
    <property type="match status" value="1"/>
</dbReference>
<dbReference type="InterPro" id="IPR036390">
    <property type="entry name" value="WH_DNA-bd_sf"/>
</dbReference>
<reference evidence="12" key="1">
    <citation type="submission" date="2017-06" db="EMBL/GenBank/DDBJ databases">
        <authorList>
            <person name="LiPuma J."/>
            <person name="Spilker T."/>
        </authorList>
    </citation>
    <scope>NUCLEOTIDE SEQUENCE [LARGE SCALE GENOMIC DNA]</scope>
    <source>
        <strain evidence="12">AU17325</strain>
    </source>
</reference>
<dbReference type="GO" id="GO:0046689">
    <property type="term" value="P:response to mercury ion"/>
    <property type="evidence" value="ECO:0007669"/>
    <property type="project" value="UniProtKB-KW"/>
</dbReference>
<accession>A0A228HZ02</accession>
<evidence type="ECO:0000256" key="9">
    <source>
        <dbReference type="ARBA" id="ARBA00031271"/>
    </source>
</evidence>
<dbReference type="SUPFAM" id="SSF160387">
    <property type="entry name" value="NosL/MerB-like"/>
    <property type="match status" value="1"/>
</dbReference>
<dbReference type="RefSeq" id="WP_059888153.1">
    <property type="nucleotide sequence ID" value="NZ_CP091649.1"/>
</dbReference>
<evidence type="ECO:0000259" key="10">
    <source>
        <dbReference type="Pfam" id="PF12324"/>
    </source>
</evidence>
<keyword evidence="7 11" id="KW-0456">Lyase</keyword>
<keyword evidence="5" id="KW-0475">Mercuric resistance</keyword>
<evidence type="ECO:0000256" key="1">
    <source>
        <dbReference type="ARBA" id="ARBA00000165"/>
    </source>
</evidence>
<comment type="caution">
    <text evidence="11">The sequence shown here is derived from an EMBL/GenBank/DDBJ whole genome shotgun (WGS) entry which is preliminary data.</text>
</comment>
<comment type="similarity">
    <text evidence="2">Belongs to the MerB family.</text>
</comment>
<dbReference type="InterPro" id="IPR053717">
    <property type="entry name" value="MerB_lyase_sf"/>
</dbReference>
<dbReference type="InterPro" id="IPR004927">
    <property type="entry name" value="MerB"/>
</dbReference>
<dbReference type="InterPro" id="IPR024259">
    <property type="entry name" value="MerB_HTH_dom"/>
</dbReference>
<dbReference type="AlphaFoldDB" id="A0A228HZ02"/>
<keyword evidence="6" id="KW-0476">Mercury</keyword>
<evidence type="ECO:0000256" key="6">
    <source>
        <dbReference type="ARBA" id="ARBA00022914"/>
    </source>
</evidence>
<dbReference type="PIRSF" id="PIRSF001458">
    <property type="entry name" value="MerB"/>
    <property type="match status" value="1"/>
</dbReference>
<protein>
    <recommendedName>
        <fullName evidence="4">Alkylmercury lyase</fullName>
        <ecNumber evidence="3">4.99.1.2</ecNumber>
    </recommendedName>
    <alternativeName>
        <fullName evidence="9">Organomercurial lyase</fullName>
    </alternativeName>
</protein>
<dbReference type="NCBIfam" id="NF033555">
    <property type="entry name" value="lyase_MerB"/>
    <property type="match status" value="1"/>
</dbReference>
<comment type="function">
    <text evidence="8">Cleaves the carbon-mercury bond of organomercurials such as phenylmercuric acetate. One product is Hg(2+), which is subsequently detoxified by the mercuric reductase.</text>
</comment>
<dbReference type="EMBL" id="NKFA01000028">
    <property type="protein sequence ID" value="OXI35413.1"/>
    <property type="molecule type" value="Genomic_DNA"/>
</dbReference>
<evidence type="ECO:0000256" key="3">
    <source>
        <dbReference type="ARBA" id="ARBA00013237"/>
    </source>
</evidence>
<evidence type="ECO:0000256" key="2">
    <source>
        <dbReference type="ARBA" id="ARBA00009443"/>
    </source>
</evidence>
<organism evidence="11 12">
    <name type="scientific">Burkholderia aenigmatica</name>
    <dbReference type="NCBI Taxonomy" id="2015348"/>
    <lineage>
        <taxon>Bacteria</taxon>
        <taxon>Pseudomonadati</taxon>
        <taxon>Pseudomonadota</taxon>
        <taxon>Betaproteobacteria</taxon>
        <taxon>Burkholderiales</taxon>
        <taxon>Burkholderiaceae</taxon>
        <taxon>Burkholderia</taxon>
        <taxon>Burkholderia cepacia complex</taxon>
    </lineage>
</organism>
<dbReference type="OrthoDB" id="7185309at2"/>
<comment type="catalytic activity">
    <reaction evidence="1">
        <text>an alkylmercury + H(+) = an alkane + Hg(2+)</text>
        <dbReference type="Rhea" id="RHEA:18777"/>
        <dbReference type="ChEBI" id="CHEBI:15378"/>
        <dbReference type="ChEBI" id="CHEBI:16793"/>
        <dbReference type="ChEBI" id="CHEBI:18310"/>
        <dbReference type="ChEBI" id="CHEBI:83725"/>
        <dbReference type="EC" id="4.99.1.2"/>
    </reaction>
</comment>
<dbReference type="GO" id="GO:0018836">
    <property type="term" value="F:alkylmercury lyase activity"/>
    <property type="evidence" value="ECO:0007669"/>
    <property type="project" value="UniProtKB-EC"/>
</dbReference>
<dbReference type="Gene3D" id="3.30.450.410">
    <property type="match status" value="1"/>
</dbReference>